<dbReference type="Gene3D" id="2.130.10.110">
    <property type="entry name" value="Clathrin heavy-chain terminal domain"/>
    <property type="match status" value="1"/>
</dbReference>
<dbReference type="GO" id="GO:0071439">
    <property type="term" value="C:clathrin complex"/>
    <property type="evidence" value="ECO:0007669"/>
    <property type="project" value="TreeGrafter"/>
</dbReference>
<evidence type="ECO:0000313" key="1">
    <source>
        <dbReference type="EMBL" id="GMH93993.1"/>
    </source>
</evidence>
<dbReference type="PANTHER" id="PTHR10292">
    <property type="entry name" value="CLATHRIN HEAVY CHAIN RELATED"/>
    <property type="match status" value="1"/>
</dbReference>
<dbReference type="GO" id="GO:0030130">
    <property type="term" value="C:clathrin coat of trans-Golgi network vesicle"/>
    <property type="evidence" value="ECO:0007669"/>
    <property type="project" value="InterPro"/>
</dbReference>
<gene>
    <name evidence="1" type="ORF">TL16_g12779</name>
</gene>
<dbReference type="GO" id="GO:0006898">
    <property type="term" value="P:receptor-mediated endocytosis"/>
    <property type="evidence" value="ECO:0007669"/>
    <property type="project" value="TreeGrafter"/>
</dbReference>
<proteinExistence type="predicted"/>
<dbReference type="GO" id="GO:0006886">
    <property type="term" value="P:intracellular protein transport"/>
    <property type="evidence" value="ECO:0007669"/>
    <property type="project" value="InterPro"/>
</dbReference>
<accession>A0A9W7EW58</accession>
<comment type="caution">
    <text evidence="1">The sequence shown here is derived from an EMBL/GenBank/DDBJ whole genome shotgun (WGS) entry which is preliminary data.</text>
</comment>
<sequence>MANLPILFSEKLNLATLGINPDSIKNVTCSMESDKMITVCEKNAQGQAQICMIDMENNNAVDRKSMAAEAAIMNPVSKIIALRAGQTLQIFNLELKARMKNYNMTEPVTYWRWATPSIVALVTATAVYHWSIEGDSAPQKMFDRNAALGAGTQIINYQLSPDGKFCLLGGISQ</sequence>
<protein>
    <recommendedName>
        <fullName evidence="3">Clathrin heavy chain</fullName>
    </recommendedName>
</protein>
<name>A0A9W7EW58_9STRA</name>
<dbReference type="PANTHER" id="PTHR10292:SF1">
    <property type="entry name" value="CLATHRIN HEAVY CHAIN"/>
    <property type="match status" value="1"/>
</dbReference>
<dbReference type="GO" id="GO:0005198">
    <property type="term" value="F:structural molecule activity"/>
    <property type="evidence" value="ECO:0007669"/>
    <property type="project" value="InterPro"/>
</dbReference>
<organism evidence="1 2">
    <name type="scientific">Triparma laevis f. inornata</name>
    <dbReference type="NCBI Taxonomy" id="1714386"/>
    <lineage>
        <taxon>Eukaryota</taxon>
        <taxon>Sar</taxon>
        <taxon>Stramenopiles</taxon>
        <taxon>Ochrophyta</taxon>
        <taxon>Bolidophyceae</taxon>
        <taxon>Parmales</taxon>
        <taxon>Triparmaceae</taxon>
        <taxon>Triparma</taxon>
    </lineage>
</organism>
<dbReference type="InterPro" id="IPR016025">
    <property type="entry name" value="Clathrin_H-chain_N"/>
</dbReference>
<evidence type="ECO:0000313" key="2">
    <source>
        <dbReference type="Proteomes" id="UP001162640"/>
    </source>
</evidence>
<dbReference type="SUPFAM" id="SSF50989">
    <property type="entry name" value="Clathrin heavy-chain terminal domain"/>
    <property type="match status" value="1"/>
</dbReference>
<feature type="non-terminal residue" evidence="1">
    <location>
        <position position="173"/>
    </location>
</feature>
<dbReference type="GO" id="GO:0032051">
    <property type="term" value="F:clathrin light chain binding"/>
    <property type="evidence" value="ECO:0007669"/>
    <property type="project" value="TreeGrafter"/>
</dbReference>
<evidence type="ECO:0008006" key="3">
    <source>
        <dbReference type="Google" id="ProtNLM"/>
    </source>
</evidence>
<dbReference type="Proteomes" id="UP001162640">
    <property type="component" value="Unassembled WGS sequence"/>
</dbReference>
<dbReference type="EMBL" id="BLQM01000541">
    <property type="protein sequence ID" value="GMH93993.1"/>
    <property type="molecule type" value="Genomic_DNA"/>
</dbReference>
<dbReference type="GO" id="GO:0030132">
    <property type="term" value="C:clathrin coat of coated pit"/>
    <property type="evidence" value="ECO:0007669"/>
    <property type="project" value="InterPro"/>
</dbReference>
<dbReference type="AlphaFoldDB" id="A0A9W7EW58"/>
<reference evidence="2" key="1">
    <citation type="journal article" date="2023" name="Commun. Biol.">
        <title>Genome analysis of Parmales, the sister group of diatoms, reveals the evolutionary specialization of diatoms from phago-mixotrophs to photoautotrophs.</title>
        <authorList>
            <person name="Ban H."/>
            <person name="Sato S."/>
            <person name="Yoshikawa S."/>
            <person name="Yamada K."/>
            <person name="Nakamura Y."/>
            <person name="Ichinomiya M."/>
            <person name="Sato N."/>
            <person name="Blanc-Mathieu R."/>
            <person name="Endo H."/>
            <person name="Kuwata A."/>
            <person name="Ogata H."/>
        </authorList>
    </citation>
    <scope>NUCLEOTIDE SEQUENCE [LARGE SCALE GENOMIC DNA]</scope>
</reference>